<feature type="transmembrane region" description="Helical" evidence="7">
    <location>
        <begin position="266"/>
        <end position="284"/>
    </location>
</feature>
<feature type="transmembrane region" description="Helical" evidence="7">
    <location>
        <begin position="240"/>
        <end position="260"/>
    </location>
</feature>
<comment type="similarity">
    <text evidence="2">Belongs to the MscS (TC 1.A.23) family.</text>
</comment>
<dbReference type="InterPro" id="IPR049278">
    <property type="entry name" value="MS_channel_C"/>
</dbReference>
<sequence>MRLVFQLAFASLLSFAVLYGSPSAAWAQQGPTDLPPEKAQELMKLLADPEVKAWLQSKTPPPAKEPESSAIEAISGWEAAIRTRIGGITAAMGRVPEEFAKAAAVLSADKDSARPWPLVLTLFAAVIAAGAGAEALVRRSLRRGGIEEARQGAWRDAVPHLLSLLTFVMVSAGLFMAIEWPPLLRRAILTLLLALIAFRAIRILARLLIALAAPEDARVSVGTIELDPKVRFWLQRLDRLAGLFLFGWAIVALMPGLGFSREMTQFTALLFGFGLLAIGIQAVWTRPDQRTSVIQGVLLTIYLVALWLAWLAGLLGLLWLGIFALLLPATLRGVDRLAHSLATRVKVGGALGVVLDVLIVRGARALVLAAAVAWLAYIWRLRAAAIAGSPAGTAIVSGILNGIVILLMADLLWQLSKALIAYRLDVEAGATPDEIARTGRLRTLLPIFRNTLAAFIATIAVLTILSGLGVQIGPLIAGAGVLGVAIGFGAQTLVKDVLSGVFYMLDDAFRVGEYIQSGSYKGTVESFSLRSVRLRHHRGPVFTVPFGELGAVQNMSRDWVIDKMTINVTYDSDVELARKIIKKIGLELAEDPEFAADTLQPLKMQGVETFGDFAIVLRIKLMTKPNAQFGIKRKALVMIKKAFDENGIKIAVPTVHVEGGSENAAAAQQMLRANAAANQA</sequence>
<organism evidence="12 13">
    <name type="scientific">Pseudaminobacter soli</name>
    <name type="common">ex Zhang et al. 2022</name>
    <dbReference type="NCBI Taxonomy" id="2831468"/>
    <lineage>
        <taxon>Bacteria</taxon>
        <taxon>Pseudomonadati</taxon>
        <taxon>Pseudomonadota</taxon>
        <taxon>Alphaproteobacteria</taxon>
        <taxon>Hyphomicrobiales</taxon>
        <taxon>Phyllobacteriaceae</taxon>
        <taxon>Pseudaminobacter</taxon>
    </lineage>
</organism>
<dbReference type="InterPro" id="IPR010920">
    <property type="entry name" value="LSM_dom_sf"/>
</dbReference>
<feature type="transmembrane region" description="Helical" evidence="7">
    <location>
        <begin position="366"/>
        <end position="385"/>
    </location>
</feature>
<feature type="domain" description="Mechanosensitive ion channel MscS C-terminal" evidence="10">
    <location>
        <begin position="563"/>
        <end position="650"/>
    </location>
</feature>
<dbReference type="Pfam" id="PF21088">
    <property type="entry name" value="MS_channel_1st"/>
    <property type="match status" value="1"/>
</dbReference>
<evidence type="ECO:0000259" key="10">
    <source>
        <dbReference type="Pfam" id="PF21082"/>
    </source>
</evidence>
<evidence type="ECO:0000256" key="7">
    <source>
        <dbReference type="SAM" id="Phobius"/>
    </source>
</evidence>
<dbReference type="GO" id="GO:0005886">
    <property type="term" value="C:plasma membrane"/>
    <property type="evidence" value="ECO:0007669"/>
    <property type="project" value="UniProtKB-SubCell"/>
</dbReference>
<evidence type="ECO:0000256" key="6">
    <source>
        <dbReference type="ARBA" id="ARBA00023136"/>
    </source>
</evidence>
<reference evidence="12" key="1">
    <citation type="submission" date="2021-04" db="EMBL/GenBank/DDBJ databases">
        <title>Pseudaminobacter soli sp. nov., isolated from paddy soil contaminated by heavy metals.</title>
        <authorList>
            <person name="Zhang K."/>
        </authorList>
    </citation>
    <scope>NUCLEOTIDE SEQUENCE</scope>
    <source>
        <strain evidence="12">19-2017</strain>
    </source>
</reference>
<dbReference type="EMBL" id="JAGWCR010000014">
    <property type="protein sequence ID" value="MBS3651541.1"/>
    <property type="molecule type" value="Genomic_DNA"/>
</dbReference>
<dbReference type="InterPro" id="IPR011066">
    <property type="entry name" value="MscS_channel_C_sf"/>
</dbReference>
<feature type="transmembrane region" description="Helical" evidence="7">
    <location>
        <begin position="158"/>
        <end position="178"/>
    </location>
</feature>
<dbReference type="AlphaFoldDB" id="A0A942E187"/>
<feature type="domain" description="Mechanosensitive ion channel MscS" evidence="9">
    <location>
        <begin position="492"/>
        <end position="557"/>
    </location>
</feature>
<keyword evidence="6 7" id="KW-0472">Membrane</keyword>
<dbReference type="Gene3D" id="3.30.70.100">
    <property type="match status" value="1"/>
</dbReference>
<dbReference type="InterPro" id="IPR045276">
    <property type="entry name" value="YbiO_bact"/>
</dbReference>
<dbReference type="Gene3D" id="1.10.287.1260">
    <property type="match status" value="1"/>
</dbReference>
<evidence type="ECO:0000256" key="5">
    <source>
        <dbReference type="ARBA" id="ARBA00022989"/>
    </source>
</evidence>
<dbReference type="InterPro" id="IPR023408">
    <property type="entry name" value="MscS_beta-dom_sf"/>
</dbReference>
<keyword evidence="3" id="KW-1003">Cell membrane</keyword>
<dbReference type="Gene3D" id="2.30.30.60">
    <property type="match status" value="1"/>
</dbReference>
<dbReference type="Proteomes" id="UP000680348">
    <property type="component" value="Unassembled WGS sequence"/>
</dbReference>
<dbReference type="SUPFAM" id="SSF82689">
    <property type="entry name" value="Mechanosensitive channel protein MscS (YggB), C-terminal domain"/>
    <property type="match status" value="1"/>
</dbReference>
<dbReference type="GO" id="GO:0008381">
    <property type="term" value="F:mechanosensitive monoatomic ion channel activity"/>
    <property type="evidence" value="ECO:0007669"/>
    <property type="project" value="InterPro"/>
</dbReference>
<feature type="transmembrane region" description="Helical" evidence="7">
    <location>
        <begin position="296"/>
        <end position="329"/>
    </location>
</feature>
<keyword evidence="4 7" id="KW-0812">Transmembrane</keyword>
<feature type="transmembrane region" description="Helical" evidence="7">
    <location>
        <begin position="116"/>
        <end position="137"/>
    </location>
</feature>
<evidence type="ECO:0000256" key="4">
    <source>
        <dbReference type="ARBA" id="ARBA00022692"/>
    </source>
</evidence>
<gene>
    <name evidence="12" type="ORF">KEU06_23260</name>
</gene>
<comment type="subcellular location">
    <subcellularLocation>
        <location evidence="1">Cell membrane</location>
        <topology evidence="1">Multi-pass membrane protein</topology>
    </subcellularLocation>
</comment>
<dbReference type="InterPro" id="IPR011014">
    <property type="entry name" value="MscS_channel_TM-2"/>
</dbReference>
<feature type="transmembrane region" description="Helical" evidence="7">
    <location>
        <begin position="475"/>
        <end position="494"/>
    </location>
</feature>
<dbReference type="InterPro" id="IPR006685">
    <property type="entry name" value="MscS_channel_2nd"/>
</dbReference>
<protein>
    <submittedName>
        <fullName evidence="12">Mechanosensitive ion channel family protein</fullName>
    </submittedName>
</protein>
<comment type="caution">
    <text evidence="12">The sequence shown here is derived from an EMBL/GenBank/DDBJ whole genome shotgun (WGS) entry which is preliminary data.</text>
</comment>
<evidence type="ECO:0000313" key="13">
    <source>
        <dbReference type="Proteomes" id="UP000680348"/>
    </source>
</evidence>
<accession>A0A942E187</accession>
<keyword evidence="5 7" id="KW-1133">Transmembrane helix</keyword>
<evidence type="ECO:0000259" key="11">
    <source>
        <dbReference type="Pfam" id="PF21088"/>
    </source>
</evidence>
<dbReference type="SUPFAM" id="SSF82861">
    <property type="entry name" value="Mechanosensitive channel protein MscS (YggB), transmembrane region"/>
    <property type="match status" value="1"/>
</dbReference>
<feature type="chain" id="PRO_5037922269" evidence="8">
    <location>
        <begin position="28"/>
        <end position="680"/>
    </location>
</feature>
<feature type="domain" description="Mechanosensitive ion channel transmembrane helices 2/3" evidence="11">
    <location>
        <begin position="453"/>
        <end position="491"/>
    </location>
</feature>
<evidence type="ECO:0000256" key="1">
    <source>
        <dbReference type="ARBA" id="ARBA00004651"/>
    </source>
</evidence>
<keyword evidence="13" id="KW-1185">Reference proteome</keyword>
<feature type="transmembrane region" description="Helical" evidence="7">
    <location>
        <begin position="184"/>
        <end position="201"/>
    </location>
</feature>
<proteinExistence type="inferred from homology"/>
<dbReference type="SUPFAM" id="SSF50182">
    <property type="entry name" value="Sm-like ribonucleoproteins"/>
    <property type="match status" value="1"/>
</dbReference>
<feature type="transmembrane region" description="Helical" evidence="7">
    <location>
        <begin position="391"/>
        <end position="413"/>
    </location>
</feature>
<evidence type="ECO:0000259" key="9">
    <source>
        <dbReference type="Pfam" id="PF00924"/>
    </source>
</evidence>
<dbReference type="PANTHER" id="PTHR30460:SF0">
    <property type="entry name" value="MODERATE CONDUCTANCE MECHANOSENSITIVE CHANNEL YBIO"/>
    <property type="match status" value="1"/>
</dbReference>
<evidence type="ECO:0000256" key="2">
    <source>
        <dbReference type="ARBA" id="ARBA00008017"/>
    </source>
</evidence>
<evidence type="ECO:0000256" key="8">
    <source>
        <dbReference type="SAM" id="SignalP"/>
    </source>
</evidence>
<dbReference type="PANTHER" id="PTHR30460">
    <property type="entry name" value="MODERATE CONDUCTANCE MECHANOSENSITIVE CHANNEL YBIO"/>
    <property type="match status" value="1"/>
</dbReference>
<feature type="transmembrane region" description="Helical" evidence="7">
    <location>
        <begin position="447"/>
        <end position="469"/>
    </location>
</feature>
<evidence type="ECO:0000256" key="3">
    <source>
        <dbReference type="ARBA" id="ARBA00022475"/>
    </source>
</evidence>
<dbReference type="Pfam" id="PF00924">
    <property type="entry name" value="MS_channel_2nd"/>
    <property type="match status" value="1"/>
</dbReference>
<name>A0A942E187_9HYPH</name>
<evidence type="ECO:0000313" key="12">
    <source>
        <dbReference type="EMBL" id="MBS3651541.1"/>
    </source>
</evidence>
<dbReference type="InterPro" id="IPR049142">
    <property type="entry name" value="MS_channel_1st"/>
</dbReference>
<feature type="signal peptide" evidence="8">
    <location>
        <begin position="1"/>
        <end position="27"/>
    </location>
</feature>
<keyword evidence="8" id="KW-0732">Signal</keyword>
<dbReference type="Pfam" id="PF21082">
    <property type="entry name" value="MS_channel_3rd"/>
    <property type="match status" value="1"/>
</dbReference>